<dbReference type="AlphaFoldDB" id="A0A0S7YFP0"/>
<dbReference type="Proteomes" id="UP000051012">
    <property type="component" value="Unassembled WGS sequence"/>
</dbReference>
<comment type="caution">
    <text evidence="2">The sequence shown here is derived from an EMBL/GenBank/DDBJ whole genome shotgun (WGS) entry which is preliminary data.</text>
</comment>
<accession>A0A0S7YFP0</accession>
<dbReference type="InterPro" id="IPR045443">
    <property type="entry name" value="DUF6504"/>
</dbReference>
<evidence type="ECO:0000313" key="3">
    <source>
        <dbReference type="Proteomes" id="UP000051012"/>
    </source>
</evidence>
<organism evidence="2 3">
    <name type="scientific">candidate division TA06 bacterium DG_78</name>
    <dbReference type="NCBI Taxonomy" id="1703772"/>
    <lineage>
        <taxon>Bacteria</taxon>
        <taxon>Bacteria division TA06</taxon>
    </lineage>
</organism>
<feature type="domain" description="DUF6504" evidence="1">
    <location>
        <begin position="1"/>
        <end position="104"/>
    </location>
</feature>
<gene>
    <name evidence="2" type="ORF">AMJ52_03450</name>
</gene>
<evidence type="ECO:0000313" key="2">
    <source>
        <dbReference type="EMBL" id="KPJ73586.1"/>
    </source>
</evidence>
<name>A0A0S7YFP0_UNCT6</name>
<evidence type="ECO:0000259" key="1">
    <source>
        <dbReference type="Pfam" id="PF20114"/>
    </source>
</evidence>
<proteinExistence type="predicted"/>
<protein>
    <recommendedName>
        <fullName evidence="1">DUF6504 domain-containing protein</fullName>
    </recommendedName>
</protein>
<reference evidence="2 3" key="1">
    <citation type="journal article" date="2015" name="Microbiome">
        <title>Genomic resolution of linkages in carbon, nitrogen, and sulfur cycling among widespread estuary sediment bacteria.</title>
        <authorList>
            <person name="Baker B.J."/>
            <person name="Lazar C.S."/>
            <person name="Teske A.P."/>
            <person name="Dick G.J."/>
        </authorList>
    </citation>
    <scope>NUCLEOTIDE SEQUENCE [LARGE SCALE GENOMIC DNA]</scope>
    <source>
        <strain evidence="2">DG_78</strain>
    </source>
</reference>
<dbReference type="Pfam" id="PF20114">
    <property type="entry name" value="DUF6504"/>
    <property type="match status" value="1"/>
</dbReference>
<sequence>MKENFISDQIKPLAGTFDTIGIAKGEPRLPKRFIWINTEYTVDSVLKKWKEVSPCKSGGKERYVRKHWFLIKTTDGCVMKIYFERTAKSRTNWKLRWWLYSITDSNSLSIRSRRNA</sequence>
<dbReference type="EMBL" id="LJNI01000031">
    <property type="protein sequence ID" value="KPJ73586.1"/>
    <property type="molecule type" value="Genomic_DNA"/>
</dbReference>